<feature type="domain" description="LXG" evidence="2">
    <location>
        <begin position="1"/>
        <end position="234"/>
    </location>
</feature>
<dbReference type="PATRIC" id="fig|1303.83.peg.1882"/>
<dbReference type="AlphaFoldDB" id="A0A139Q3X2"/>
<evidence type="ECO:0000259" key="2">
    <source>
        <dbReference type="PROSITE" id="PS51756"/>
    </source>
</evidence>
<evidence type="ECO:0000313" key="3">
    <source>
        <dbReference type="EMBL" id="KXT97150.1"/>
    </source>
</evidence>
<dbReference type="Pfam" id="PF04740">
    <property type="entry name" value="LXG"/>
    <property type="match status" value="1"/>
</dbReference>
<dbReference type="RefSeq" id="WP_061421776.1">
    <property type="nucleotide sequence ID" value="NZ_KQ970372.1"/>
</dbReference>
<reference evidence="3 4" key="1">
    <citation type="submission" date="2016-01" db="EMBL/GenBank/DDBJ databases">
        <title>Highly variable Streptococcus oralis are common among viridans streptococci isolated from primates.</title>
        <authorList>
            <person name="Denapaite D."/>
            <person name="Rieger M."/>
            <person name="Koendgen S."/>
            <person name="Brueckner R."/>
            <person name="Ochigava I."/>
            <person name="Kappeler P."/>
            <person name="Maetz-Rensing K."/>
            <person name="Leendertz F."/>
            <person name="Hakenbeck R."/>
        </authorList>
    </citation>
    <scope>NUCLEOTIDE SEQUENCE [LARGE SCALE GENOMIC DNA]</scope>
    <source>
        <strain evidence="3 4">DD30</strain>
    </source>
</reference>
<accession>A0A139Q3X2</accession>
<sequence length="578" mass="62904">MKIDVSEVRVQKELLVISVNSIKEQLSVSRSRLSEVVSTDSLKGAVKDAINQKVTNYQIPLVDNYVNALDSIVSRYDGLVKLFQDTVSETDNSAIIKTEYLERIKQRMKDPIEGLKSSSSKTQNIYAGISDILTLTNPSLDSVNTSYNQAVKSLDDTIKNMEAFNSVLLKTDTFDLIDMQNSEIATLSGYAPLPYGNPALRNYYNRTQFKNSVSEIHTAIHSNSKAVKYQNALAKQLAESKYSGTVAENENLIDSLFNVYKNVTKSDLYKNSKDYKKHLKSILPALYALYRFSQNKKGDTIVLKETTKFGKLLDNYFEVTKKLNGSRTYKVVQYKNGGVPQTFKSIMKKLGYTKYNEELSKVFKSFTDTTRFGTKVASVGKSIVSTTGSLLKEEFIKEITFKGAGKGLWSLGKAGASGGFKGLVKSATDSFKNYKEGFKSATKFGKFLKGAAVVGVALDVVDTFSKIHDNKQEAKRQGLRGNEVKASVATGFVIDAAKAAGTTVAAAAAASAGAAFAGVVAGAVGIATAPAWLTGAAAIGTAALVGWGISELDKRFKITDNLKKGVNSLIKGMRGWFK</sequence>
<comment type="caution">
    <text evidence="3">The sequence shown here is derived from an EMBL/GenBank/DDBJ whole genome shotgun (WGS) entry which is preliminary data.</text>
</comment>
<dbReference type="EMBL" id="LQRP01000050">
    <property type="protein sequence ID" value="KXT97150.1"/>
    <property type="molecule type" value="Genomic_DNA"/>
</dbReference>
<name>A0A139Q3X2_STROR</name>
<dbReference type="PROSITE" id="PS51756">
    <property type="entry name" value="LXG"/>
    <property type="match status" value="1"/>
</dbReference>
<dbReference type="InterPro" id="IPR006829">
    <property type="entry name" value="LXG_dom"/>
</dbReference>
<evidence type="ECO:0000313" key="4">
    <source>
        <dbReference type="Proteomes" id="UP000070220"/>
    </source>
</evidence>
<organism evidence="3 4">
    <name type="scientific">Streptococcus oralis</name>
    <dbReference type="NCBI Taxonomy" id="1303"/>
    <lineage>
        <taxon>Bacteria</taxon>
        <taxon>Bacillati</taxon>
        <taxon>Bacillota</taxon>
        <taxon>Bacilli</taxon>
        <taxon>Lactobacillales</taxon>
        <taxon>Streptococcaceae</taxon>
        <taxon>Streptococcus</taxon>
    </lineage>
</organism>
<dbReference type="Proteomes" id="UP000070220">
    <property type="component" value="Unassembled WGS sequence"/>
</dbReference>
<gene>
    <name evidence="3" type="ORF">SORDD30_01806</name>
</gene>
<comment type="similarity">
    <text evidence="1">In the N-terminal section; belongs to the LXG family.</text>
</comment>
<evidence type="ECO:0000256" key="1">
    <source>
        <dbReference type="ARBA" id="ARBA00034117"/>
    </source>
</evidence>
<protein>
    <recommendedName>
        <fullName evidence="2">LXG domain-containing protein</fullName>
    </recommendedName>
</protein>
<proteinExistence type="inferred from homology"/>